<dbReference type="EMBL" id="BMIH01000005">
    <property type="protein sequence ID" value="GGB41575.1"/>
    <property type="molecule type" value="Genomic_DNA"/>
</dbReference>
<proteinExistence type="predicted"/>
<keyword evidence="1" id="KW-1133">Transmembrane helix</keyword>
<protein>
    <submittedName>
        <fullName evidence="2">Uncharacterized protein</fullName>
    </submittedName>
</protein>
<reference evidence="2" key="2">
    <citation type="submission" date="2020-09" db="EMBL/GenBank/DDBJ databases">
        <authorList>
            <person name="Sun Q."/>
            <person name="Zhou Y."/>
        </authorList>
    </citation>
    <scope>NUCLEOTIDE SEQUENCE</scope>
    <source>
        <strain evidence="2">CGMCC 1.15330</strain>
    </source>
</reference>
<evidence type="ECO:0000313" key="3">
    <source>
        <dbReference type="Proteomes" id="UP000623067"/>
    </source>
</evidence>
<dbReference type="RefSeq" id="WP_188660699.1">
    <property type="nucleotide sequence ID" value="NZ_BMIH01000005.1"/>
</dbReference>
<dbReference type="Proteomes" id="UP000623067">
    <property type="component" value="Unassembled WGS sequence"/>
</dbReference>
<gene>
    <name evidence="2" type="ORF">GCM10011380_33820</name>
</gene>
<keyword evidence="3" id="KW-1185">Reference proteome</keyword>
<keyword evidence="1" id="KW-0812">Transmembrane</keyword>
<reference evidence="2" key="1">
    <citation type="journal article" date="2014" name="Int. J. Syst. Evol. Microbiol.">
        <title>Complete genome sequence of Corynebacterium casei LMG S-19264T (=DSM 44701T), isolated from a smear-ripened cheese.</title>
        <authorList>
            <consortium name="US DOE Joint Genome Institute (JGI-PGF)"/>
            <person name="Walter F."/>
            <person name="Albersmeier A."/>
            <person name="Kalinowski J."/>
            <person name="Ruckert C."/>
        </authorList>
    </citation>
    <scope>NUCLEOTIDE SEQUENCE</scope>
    <source>
        <strain evidence="2">CGMCC 1.15330</strain>
    </source>
</reference>
<sequence>MSRETVTALLIVAFGLALVAHCPRAALREMRSGVAKGRRGDYARATMPYRFWSVIFGTVAAGVLGAVFMLLGVRALLYPGTLT</sequence>
<feature type="transmembrane region" description="Helical" evidence="1">
    <location>
        <begin position="52"/>
        <end position="77"/>
    </location>
</feature>
<dbReference type="AlphaFoldDB" id="A0A916WY57"/>
<evidence type="ECO:0000256" key="1">
    <source>
        <dbReference type="SAM" id="Phobius"/>
    </source>
</evidence>
<name>A0A916WY57_9SPHN</name>
<organism evidence="2 3">
    <name type="scientific">Sphingomonas metalli</name>
    <dbReference type="NCBI Taxonomy" id="1779358"/>
    <lineage>
        <taxon>Bacteria</taxon>
        <taxon>Pseudomonadati</taxon>
        <taxon>Pseudomonadota</taxon>
        <taxon>Alphaproteobacteria</taxon>
        <taxon>Sphingomonadales</taxon>
        <taxon>Sphingomonadaceae</taxon>
        <taxon>Sphingomonas</taxon>
    </lineage>
</organism>
<evidence type="ECO:0000313" key="2">
    <source>
        <dbReference type="EMBL" id="GGB41575.1"/>
    </source>
</evidence>
<keyword evidence="1" id="KW-0472">Membrane</keyword>
<accession>A0A916WY57</accession>
<comment type="caution">
    <text evidence="2">The sequence shown here is derived from an EMBL/GenBank/DDBJ whole genome shotgun (WGS) entry which is preliminary data.</text>
</comment>